<evidence type="ECO:0000256" key="1">
    <source>
        <dbReference type="SAM" id="MobiDB-lite"/>
    </source>
</evidence>
<sequence length="85" mass="9259">MTRTTSELVASSPSFRTTPAGERNVHEPCNVQQASLNDKSSVALGSDPRISKLRFCHQTTTGVVWKFGNGVPAQILLSSFDPFHN</sequence>
<dbReference type="AlphaFoldDB" id="A0A4Y2PHM8"/>
<comment type="caution">
    <text evidence="2">The sequence shown here is derived from an EMBL/GenBank/DDBJ whole genome shotgun (WGS) entry which is preliminary data.</text>
</comment>
<name>A0A4Y2PHM8_ARAVE</name>
<feature type="region of interest" description="Disordered" evidence="1">
    <location>
        <begin position="1"/>
        <end position="26"/>
    </location>
</feature>
<evidence type="ECO:0000313" key="3">
    <source>
        <dbReference type="Proteomes" id="UP000499080"/>
    </source>
</evidence>
<organism evidence="2 3">
    <name type="scientific">Araneus ventricosus</name>
    <name type="common">Orbweaver spider</name>
    <name type="synonym">Epeira ventricosa</name>
    <dbReference type="NCBI Taxonomy" id="182803"/>
    <lineage>
        <taxon>Eukaryota</taxon>
        <taxon>Metazoa</taxon>
        <taxon>Ecdysozoa</taxon>
        <taxon>Arthropoda</taxon>
        <taxon>Chelicerata</taxon>
        <taxon>Arachnida</taxon>
        <taxon>Araneae</taxon>
        <taxon>Araneomorphae</taxon>
        <taxon>Entelegynae</taxon>
        <taxon>Araneoidea</taxon>
        <taxon>Araneidae</taxon>
        <taxon>Araneus</taxon>
    </lineage>
</organism>
<dbReference type="EMBL" id="BGPR01011462">
    <property type="protein sequence ID" value="GBN51465.1"/>
    <property type="molecule type" value="Genomic_DNA"/>
</dbReference>
<evidence type="ECO:0000313" key="2">
    <source>
        <dbReference type="EMBL" id="GBN51465.1"/>
    </source>
</evidence>
<feature type="compositionally biased region" description="Polar residues" evidence="1">
    <location>
        <begin position="1"/>
        <end position="17"/>
    </location>
</feature>
<proteinExistence type="predicted"/>
<reference evidence="2 3" key="1">
    <citation type="journal article" date="2019" name="Sci. Rep.">
        <title>Orb-weaving spider Araneus ventricosus genome elucidates the spidroin gene catalogue.</title>
        <authorList>
            <person name="Kono N."/>
            <person name="Nakamura H."/>
            <person name="Ohtoshi R."/>
            <person name="Moran D.A.P."/>
            <person name="Shinohara A."/>
            <person name="Yoshida Y."/>
            <person name="Fujiwara M."/>
            <person name="Mori M."/>
            <person name="Tomita M."/>
            <person name="Arakawa K."/>
        </authorList>
    </citation>
    <scope>NUCLEOTIDE SEQUENCE [LARGE SCALE GENOMIC DNA]</scope>
</reference>
<dbReference type="Proteomes" id="UP000499080">
    <property type="component" value="Unassembled WGS sequence"/>
</dbReference>
<accession>A0A4Y2PHM8</accession>
<keyword evidence="3" id="KW-1185">Reference proteome</keyword>
<gene>
    <name evidence="2" type="ORF">AVEN_86315_1</name>
</gene>
<protein>
    <submittedName>
        <fullName evidence="2">Uncharacterized protein</fullName>
    </submittedName>
</protein>